<dbReference type="GO" id="GO:0051500">
    <property type="term" value="F:D-tyrosyl-tRNA(Tyr) deacylase activity"/>
    <property type="evidence" value="ECO:0007669"/>
    <property type="project" value="TreeGrafter"/>
</dbReference>
<dbReference type="Proteomes" id="UP001162793">
    <property type="component" value="Unassembled WGS sequence"/>
</dbReference>
<dbReference type="EC" id="3.1.1.96" evidence="2"/>
<comment type="domain">
    <text evidence="2">A Gly-cisPro motif from one monomer fits into the active site of the other monomer to allow specific chiral rejection of L-amino acids.</text>
</comment>
<dbReference type="PANTHER" id="PTHR10472:SF5">
    <property type="entry name" value="D-AMINOACYL-TRNA DEACYLASE 1"/>
    <property type="match status" value="1"/>
</dbReference>
<comment type="subcellular location">
    <subcellularLocation>
        <location evidence="2">Cytoplasm</location>
    </subcellularLocation>
</comment>
<proteinExistence type="inferred from homology"/>
<accession>A0AA42BJZ4</accession>
<feature type="short sequence motif" description="Gly-cisPro motif, important for rejection of L-amino acids" evidence="2">
    <location>
        <begin position="142"/>
        <end position="143"/>
    </location>
</feature>
<keyword evidence="2" id="KW-0820">tRNA-binding</keyword>
<comment type="similarity">
    <text evidence="1 2">Belongs to the DTD family.</text>
</comment>
<dbReference type="GO" id="GO:0019478">
    <property type="term" value="P:D-amino acid catabolic process"/>
    <property type="evidence" value="ECO:0007669"/>
    <property type="project" value="UniProtKB-UniRule"/>
</dbReference>
<dbReference type="HAMAP" id="MF_00518">
    <property type="entry name" value="Deacylase_Dtd"/>
    <property type="match status" value="1"/>
</dbReference>
<dbReference type="FunFam" id="3.50.80.10:FF:000001">
    <property type="entry name" value="D-aminoacyl-tRNA deacylase"/>
    <property type="match status" value="1"/>
</dbReference>
<dbReference type="SUPFAM" id="SSF69500">
    <property type="entry name" value="DTD-like"/>
    <property type="match status" value="1"/>
</dbReference>
<evidence type="ECO:0000256" key="2">
    <source>
        <dbReference type="HAMAP-Rule" id="MF_00518"/>
    </source>
</evidence>
<evidence type="ECO:0000313" key="4">
    <source>
        <dbReference type="Proteomes" id="UP001162793"/>
    </source>
</evidence>
<name>A0AA42BJZ4_9RALS</name>
<protein>
    <recommendedName>
        <fullName evidence="2">D-aminoacyl-tRNA deacylase</fullName>
        <shortName evidence="2">DTD</shortName>
        <ecNumber evidence="2">3.1.1.96</ecNumber>
    </recommendedName>
    <alternativeName>
        <fullName evidence="2">Gly-tRNA(Ala) deacylase</fullName>
        <ecNumber evidence="2">3.1.1.-</ecNumber>
    </alternativeName>
</protein>
<keyword evidence="2" id="KW-0963">Cytoplasm</keyword>
<dbReference type="NCBIfam" id="TIGR00256">
    <property type="entry name" value="D-aminoacyl-tRNA deacylase"/>
    <property type="match status" value="1"/>
</dbReference>
<dbReference type="EMBL" id="JAMYWC010000002">
    <property type="protein sequence ID" value="MCP1172352.1"/>
    <property type="molecule type" value="Genomic_DNA"/>
</dbReference>
<keyword evidence="2" id="KW-0694">RNA-binding</keyword>
<evidence type="ECO:0000313" key="3">
    <source>
        <dbReference type="EMBL" id="MCP1172352.1"/>
    </source>
</evidence>
<reference evidence="4" key="1">
    <citation type="journal article" date="2023" name="Front. Microbiol.">
        <title>Ralstonia chuxiongensis sp. nov., Ralstonia mojiangensis sp. nov., and Ralstonia soli sp. nov., isolated from tobacco fields, are three novel species in the family Burkholderiaceae.</title>
        <authorList>
            <person name="Lu C.H."/>
            <person name="Zhang Y.Y."/>
            <person name="Jiang N."/>
            <person name="Chen W."/>
            <person name="Shao X."/>
            <person name="Zhao Z.M."/>
            <person name="Lu W.L."/>
            <person name="Hu X."/>
            <person name="Xi Y.X."/>
            <person name="Zou S.Y."/>
            <person name="Wei Q.J."/>
            <person name="Lin Z.L."/>
            <person name="Gong L."/>
            <person name="Gai X.T."/>
            <person name="Zhang L.Q."/>
            <person name="Li J.Y."/>
            <person name="Jin Y."/>
            <person name="Xia Z.Y."/>
        </authorList>
    </citation>
    <scope>NUCLEOTIDE SEQUENCE [LARGE SCALE GENOMIC DNA]</scope>
    <source>
        <strain evidence="4">21YRMH01-3</strain>
    </source>
</reference>
<comment type="caution">
    <text evidence="3">The sequence shown here is derived from an EMBL/GenBank/DDBJ whole genome shotgun (WGS) entry which is preliminary data.</text>
</comment>
<dbReference type="RefSeq" id="WP_253536321.1">
    <property type="nucleotide sequence ID" value="NZ_JAMYWC010000002.1"/>
</dbReference>
<dbReference type="GO" id="GO:0106026">
    <property type="term" value="F:Gly-tRNA(Ala) deacylase activity"/>
    <property type="evidence" value="ECO:0007669"/>
    <property type="project" value="UniProtKB-UniRule"/>
</dbReference>
<dbReference type="GO" id="GO:0043908">
    <property type="term" value="F:Ser(Gly)-tRNA(Ala) hydrolase activity"/>
    <property type="evidence" value="ECO:0007669"/>
    <property type="project" value="UniProtKB-UniRule"/>
</dbReference>
<comment type="catalytic activity">
    <reaction evidence="2">
        <text>a D-aminoacyl-tRNA + H2O = a tRNA + a D-alpha-amino acid + H(+)</text>
        <dbReference type="Rhea" id="RHEA:13953"/>
        <dbReference type="Rhea" id="RHEA-COMP:10123"/>
        <dbReference type="Rhea" id="RHEA-COMP:10124"/>
        <dbReference type="ChEBI" id="CHEBI:15377"/>
        <dbReference type="ChEBI" id="CHEBI:15378"/>
        <dbReference type="ChEBI" id="CHEBI:59871"/>
        <dbReference type="ChEBI" id="CHEBI:78442"/>
        <dbReference type="ChEBI" id="CHEBI:79333"/>
        <dbReference type="EC" id="3.1.1.96"/>
    </reaction>
</comment>
<keyword evidence="4" id="KW-1185">Reference proteome</keyword>
<dbReference type="CDD" id="cd00563">
    <property type="entry name" value="Dtyr_deacylase"/>
    <property type="match status" value="1"/>
</dbReference>
<dbReference type="InterPro" id="IPR023509">
    <property type="entry name" value="DTD-like_sf"/>
</dbReference>
<dbReference type="EC" id="3.1.1.-" evidence="2"/>
<evidence type="ECO:0000256" key="1">
    <source>
        <dbReference type="ARBA" id="ARBA00009673"/>
    </source>
</evidence>
<dbReference type="Gene3D" id="3.50.80.10">
    <property type="entry name" value="D-tyrosyl-tRNA(Tyr) deacylase"/>
    <property type="match status" value="1"/>
</dbReference>
<comment type="catalytic activity">
    <reaction evidence="2">
        <text>glycyl-tRNA(Ala) + H2O = tRNA(Ala) + glycine + H(+)</text>
        <dbReference type="Rhea" id="RHEA:53744"/>
        <dbReference type="Rhea" id="RHEA-COMP:9657"/>
        <dbReference type="Rhea" id="RHEA-COMP:13640"/>
        <dbReference type="ChEBI" id="CHEBI:15377"/>
        <dbReference type="ChEBI" id="CHEBI:15378"/>
        <dbReference type="ChEBI" id="CHEBI:57305"/>
        <dbReference type="ChEBI" id="CHEBI:78442"/>
        <dbReference type="ChEBI" id="CHEBI:78522"/>
    </reaction>
</comment>
<dbReference type="GO" id="GO:0005737">
    <property type="term" value="C:cytoplasm"/>
    <property type="evidence" value="ECO:0007669"/>
    <property type="project" value="UniProtKB-SubCell"/>
</dbReference>
<organism evidence="3 4">
    <name type="scientific">Ralstonia chuxiongensis</name>
    <dbReference type="NCBI Taxonomy" id="2957504"/>
    <lineage>
        <taxon>Bacteria</taxon>
        <taxon>Pseudomonadati</taxon>
        <taxon>Pseudomonadota</taxon>
        <taxon>Betaproteobacteria</taxon>
        <taxon>Burkholderiales</taxon>
        <taxon>Burkholderiaceae</taxon>
        <taxon>Ralstonia</taxon>
    </lineage>
</organism>
<sequence length="170" mass="17715">MIGLIQRVSEAAVRVGGRVVGEIGPGLLALVCAERGDTTAEADRLLEKLLNYRVFSDAQGKMNLPVRNIGGNGQAGGLLVVSQFTLAADTKSGTRPSFTPAAAPEDGRRLYEHFVARARAQHPIVATGEFGADMKVSLVNDGPVTFWLQVAPQAAPPAAKAAAPEAAKSV</sequence>
<dbReference type="AlphaFoldDB" id="A0AA42BJZ4"/>
<comment type="function">
    <text evidence="2">An aminoacyl-tRNA editing enzyme that deacylates mischarged D-aminoacyl-tRNAs. Also deacylates mischarged glycyl-tRNA(Ala), protecting cells against glycine mischarging by AlaRS. Acts via tRNA-based rather than protein-based catalysis; rejects L-amino acids rather than detecting D-amino acids in the active site. By recycling D-aminoacyl-tRNA to D-amino acids and free tRNA molecules, this enzyme counteracts the toxicity associated with the formation of D-aminoacyl-tRNA entities in vivo and helps enforce protein L-homochirality.</text>
</comment>
<comment type="subunit">
    <text evidence="2">Homodimer.</text>
</comment>
<keyword evidence="2 3" id="KW-0378">Hydrolase</keyword>
<dbReference type="GO" id="GO:0000049">
    <property type="term" value="F:tRNA binding"/>
    <property type="evidence" value="ECO:0007669"/>
    <property type="project" value="UniProtKB-UniRule"/>
</dbReference>
<gene>
    <name evidence="2 3" type="primary">dtd</name>
    <name evidence="3" type="ORF">NKG59_08270</name>
</gene>
<dbReference type="PANTHER" id="PTHR10472">
    <property type="entry name" value="D-TYROSYL-TRNA TYR DEACYLASE"/>
    <property type="match status" value="1"/>
</dbReference>
<dbReference type="InterPro" id="IPR003732">
    <property type="entry name" value="Daa-tRNA_deacyls_DTD"/>
</dbReference>
<dbReference type="Pfam" id="PF02580">
    <property type="entry name" value="Tyr_Deacylase"/>
    <property type="match status" value="1"/>
</dbReference>